<feature type="coiled-coil region" evidence="6">
    <location>
        <begin position="283"/>
        <end position="310"/>
    </location>
</feature>
<dbReference type="InterPro" id="IPR027417">
    <property type="entry name" value="P-loop_NTPase"/>
</dbReference>
<dbReference type="SUPFAM" id="SSF52540">
    <property type="entry name" value="P-loop containing nucleoside triphosphate hydrolases"/>
    <property type="match status" value="1"/>
</dbReference>
<evidence type="ECO:0000259" key="7">
    <source>
        <dbReference type="Pfam" id="PF02463"/>
    </source>
</evidence>
<evidence type="ECO:0000256" key="3">
    <source>
        <dbReference type="ARBA" id="ARBA00022448"/>
    </source>
</evidence>
<dbReference type="PANTHER" id="PTHR43166:SF9">
    <property type="entry name" value="GLUTAMATE_ASPARTATE IMPORT ATP-BINDING PROTEIN GLTL"/>
    <property type="match status" value="1"/>
</dbReference>
<keyword evidence="5" id="KW-0472">Membrane</keyword>
<dbReference type="CDD" id="cd00267">
    <property type="entry name" value="ABC_ATPase"/>
    <property type="match status" value="1"/>
</dbReference>
<evidence type="ECO:0000313" key="8">
    <source>
        <dbReference type="EMBL" id="UUD36886.1"/>
    </source>
</evidence>
<sequence length="567" mass="66406">MLKKLIFKEKNGTDKNVLEFDEKVNIIVGPKGSGKSTLLKLIAFAIAEEKFIETKPFLAGQLNCEENIEYNLDSEQKSFSIAKGTKSDLRDAEEIVQEKIEGYITQDDDRKTSLDTTENVENNKKKKREIFVRQINGNAAQEKCLFSMFESLKDEFSNYQLKTEQKPHAPVIFEVTKPFDTNKKQSEYWFDINFNNKVVNNNFDQLINQYKEDMQKEFGKAFTDYEKFVNLAYESRLCNVHEKDQKLKIRKEIYDLFEKQMLSFVLEIEKRIKKCQNGINSFAACFQELSRKYKDEIQKEQKEYQSYDKLKTFFADALKLIFNINKKLKDVINTEITINWDYSIKGDGSDNFIYKITPFSLDMEEKQEIFKRLFGMSKDNMNIYGLICNKTANKEITSTISKKDKEDIINFLVFRHLKVYAGDVPYENLSQGQKTLFGVTYTIKNVSSHKKESKYLLLDQIEDNLDNRTIFSEILPLLKEQKNKGKQMFIVTHNSNIGLLLDGKTISTNLFAENLRDKFKIDEVIIKDNNKKETADFHYLEGGAEAFELRKEVYDEKMKNIKSRKEN</sequence>
<comment type="subcellular location">
    <subcellularLocation>
        <location evidence="1">Cell membrane</location>
        <topology evidence="1">Peripheral membrane protein</topology>
    </subcellularLocation>
</comment>
<dbReference type="InterPro" id="IPR003395">
    <property type="entry name" value="RecF/RecN/SMC_N"/>
</dbReference>
<evidence type="ECO:0000313" key="9">
    <source>
        <dbReference type="Proteomes" id="UP001059576"/>
    </source>
</evidence>
<proteinExistence type="inferred from homology"/>
<dbReference type="Proteomes" id="UP001059576">
    <property type="component" value="Chromosome"/>
</dbReference>
<dbReference type="RefSeq" id="WP_129722901.1">
    <property type="nucleotide sequence ID" value="NZ_CP101808.1"/>
</dbReference>
<evidence type="ECO:0000256" key="4">
    <source>
        <dbReference type="ARBA" id="ARBA00022475"/>
    </source>
</evidence>
<dbReference type="EMBL" id="CP101808">
    <property type="protein sequence ID" value="UUD36886.1"/>
    <property type="molecule type" value="Genomic_DNA"/>
</dbReference>
<organism evidence="8 9">
    <name type="scientific">Mycoplasmopsis equigenitalium</name>
    <dbReference type="NCBI Taxonomy" id="114883"/>
    <lineage>
        <taxon>Bacteria</taxon>
        <taxon>Bacillati</taxon>
        <taxon>Mycoplasmatota</taxon>
        <taxon>Mycoplasmoidales</taxon>
        <taxon>Metamycoplasmataceae</taxon>
        <taxon>Mycoplasmopsis</taxon>
    </lineage>
</organism>
<evidence type="ECO:0000256" key="2">
    <source>
        <dbReference type="ARBA" id="ARBA00005417"/>
    </source>
</evidence>
<reference evidence="8" key="1">
    <citation type="submission" date="2022-07" db="EMBL/GenBank/DDBJ databases">
        <title>Complete genome of Mycoplasma equigenitalium type strain T37.</title>
        <authorList>
            <person name="Spergser J."/>
        </authorList>
    </citation>
    <scope>NUCLEOTIDE SEQUENCE</scope>
    <source>
        <strain evidence="8">T37</strain>
    </source>
</reference>
<name>A0ABY5J0V1_9BACT</name>
<keyword evidence="9" id="KW-1185">Reference proteome</keyword>
<keyword evidence="3" id="KW-0813">Transport</keyword>
<gene>
    <name evidence="8" type="ORF">NPA09_03240</name>
</gene>
<dbReference type="Gene3D" id="3.40.50.300">
    <property type="entry name" value="P-loop containing nucleotide triphosphate hydrolases"/>
    <property type="match status" value="2"/>
</dbReference>
<dbReference type="InterPro" id="IPR050086">
    <property type="entry name" value="MetN_ABC_transporter-like"/>
</dbReference>
<protein>
    <submittedName>
        <fullName evidence="8">AAA family ATPase</fullName>
    </submittedName>
</protein>
<evidence type="ECO:0000256" key="6">
    <source>
        <dbReference type="SAM" id="Coils"/>
    </source>
</evidence>
<keyword evidence="6" id="KW-0175">Coiled coil</keyword>
<keyword evidence="4" id="KW-1003">Cell membrane</keyword>
<evidence type="ECO:0000256" key="5">
    <source>
        <dbReference type="ARBA" id="ARBA00023136"/>
    </source>
</evidence>
<dbReference type="Pfam" id="PF02463">
    <property type="entry name" value="SMC_N"/>
    <property type="match status" value="1"/>
</dbReference>
<comment type="similarity">
    <text evidence="2">Belongs to the ABC transporter superfamily.</text>
</comment>
<evidence type="ECO:0000256" key="1">
    <source>
        <dbReference type="ARBA" id="ARBA00004202"/>
    </source>
</evidence>
<dbReference type="PANTHER" id="PTHR43166">
    <property type="entry name" value="AMINO ACID IMPORT ATP-BINDING PROTEIN"/>
    <property type="match status" value="1"/>
</dbReference>
<accession>A0ABY5J0V1</accession>
<feature type="domain" description="RecF/RecN/SMC N-terminal" evidence="7">
    <location>
        <begin position="10"/>
        <end position="496"/>
    </location>
</feature>